<comment type="caution">
    <text evidence="11">The sequence shown here is derived from an EMBL/GenBank/DDBJ whole genome shotgun (WGS) entry which is preliminary data.</text>
</comment>
<evidence type="ECO:0000256" key="3">
    <source>
        <dbReference type="ARBA" id="ARBA00022475"/>
    </source>
</evidence>
<evidence type="ECO:0000256" key="7">
    <source>
        <dbReference type="ARBA" id="ARBA00023136"/>
    </source>
</evidence>
<proteinExistence type="inferred from homology"/>
<name>A0AAE1AA76_9GAST</name>
<dbReference type="AlphaFoldDB" id="A0AAE1AA76"/>
<sequence>MRDDLPFVSLSLPTPDALNKLGERLDGPFNIESVVAPIDVDISNAIMNMQETGVGFTQESYLWRRSPVLAGGMSVELSLEEKPCASRRNVCRVISGGEALC</sequence>
<keyword evidence="10" id="KW-0449">Lipoprotein</keyword>
<evidence type="ECO:0000256" key="2">
    <source>
        <dbReference type="ARBA" id="ARBA00010260"/>
    </source>
</evidence>
<evidence type="ECO:0000256" key="6">
    <source>
        <dbReference type="ARBA" id="ARBA00022974"/>
    </source>
</evidence>
<dbReference type="Pfam" id="PF01153">
    <property type="entry name" value="Glypican"/>
    <property type="match status" value="1"/>
</dbReference>
<comment type="subcellular location">
    <subcellularLocation>
        <location evidence="1">Cell membrane</location>
        <topology evidence="1">Lipid-anchor</topology>
        <topology evidence="1">GPI-anchor</topology>
    </subcellularLocation>
</comment>
<keyword evidence="5" id="KW-0732">Signal</keyword>
<evidence type="ECO:0000256" key="1">
    <source>
        <dbReference type="ARBA" id="ARBA00004609"/>
    </source>
</evidence>
<keyword evidence="8" id="KW-0325">Glycoprotein</keyword>
<dbReference type="Proteomes" id="UP001283361">
    <property type="component" value="Unassembled WGS sequence"/>
</dbReference>
<protein>
    <submittedName>
        <fullName evidence="11">Uncharacterized protein</fullName>
    </submittedName>
</protein>
<evidence type="ECO:0000256" key="9">
    <source>
        <dbReference type="ARBA" id="ARBA00023207"/>
    </source>
</evidence>
<evidence type="ECO:0000256" key="10">
    <source>
        <dbReference type="ARBA" id="ARBA00023288"/>
    </source>
</evidence>
<dbReference type="GO" id="GO:0005886">
    <property type="term" value="C:plasma membrane"/>
    <property type="evidence" value="ECO:0007669"/>
    <property type="project" value="UniProtKB-SubCell"/>
</dbReference>
<dbReference type="EMBL" id="JAWDGP010002355">
    <property type="protein sequence ID" value="KAK3783820.1"/>
    <property type="molecule type" value="Genomic_DNA"/>
</dbReference>
<dbReference type="InterPro" id="IPR001863">
    <property type="entry name" value="Glypican"/>
</dbReference>
<evidence type="ECO:0000256" key="4">
    <source>
        <dbReference type="ARBA" id="ARBA00022622"/>
    </source>
</evidence>
<accession>A0AAE1AA76</accession>
<reference evidence="11" key="1">
    <citation type="journal article" date="2023" name="G3 (Bethesda)">
        <title>A reference genome for the long-term kleptoplast-retaining sea slug Elysia crispata morphotype clarki.</title>
        <authorList>
            <person name="Eastman K.E."/>
            <person name="Pendleton A.L."/>
            <person name="Shaikh M.A."/>
            <person name="Suttiyut T."/>
            <person name="Ogas R."/>
            <person name="Tomko P."/>
            <person name="Gavelis G."/>
            <person name="Widhalm J.R."/>
            <person name="Wisecaver J.H."/>
        </authorList>
    </citation>
    <scope>NUCLEOTIDE SEQUENCE</scope>
    <source>
        <strain evidence="11">ECLA1</strain>
    </source>
</reference>
<evidence type="ECO:0000256" key="8">
    <source>
        <dbReference type="ARBA" id="ARBA00023180"/>
    </source>
</evidence>
<keyword evidence="4" id="KW-0336">GPI-anchor</keyword>
<evidence type="ECO:0000256" key="5">
    <source>
        <dbReference type="ARBA" id="ARBA00022729"/>
    </source>
</evidence>
<keyword evidence="6" id="KW-0654">Proteoglycan</keyword>
<keyword evidence="3" id="KW-1003">Cell membrane</keyword>
<gene>
    <name evidence="11" type="ORF">RRG08_063481</name>
</gene>
<dbReference type="GO" id="GO:0009966">
    <property type="term" value="P:regulation of signal transduction"/>
    <property type="evidence" value="ECO:0007669"/>
    <property type="project" value="InterPro"/>
</dbReference>
<comment type="similarity">
    <text evidence="2">Belongs to the glypican family.</text>
</comment>
<keyword evidence="7" id="KW-0472">Membrane</keyword>
<evidence type="ECO:0000313" key="12">
    <source>
        <dbReference type="Proteomes" id="UP001283361"/>
    </source>
</evidence>
<keyword evidence="9" id="KW-0357">Heparan sulfate</keyword>
<organism evidence="11 12">
    <name type="scientific">Elysia crispata</name>
    <name type="common">lettuce slug</name>
    <dbReference type="NCBI Taxonomy" id="231223"/>
    <lineage>
        <taxon>Eukaryota</taxon>
        <taxon>Metazoa</taxon>
        <taxon>Spiralia</taxon>
        <taxon>Lophotrochozoa</taxon>
        <taxon>Mollusca</taxon>
        <taxon>Gastropoda</taxon>
        <taxon>Heterobranchia</taxon>
        <taxon>Euthyneura</taxon>
        <taxon>Panpulmonata</taxon>
        <taxon>Sacoglossa</taxon>
        <taxon>Placobranchoidea</taxon>
        <taxon>Plakobranchidae</taxon>
        <taxon>Elysia</taxon>
    </lineage>
</organism>
<keyword evidence="12" id="KW-1185">Reference proteome</keyword>
<dbReference type="GO" id="GO:0098552">
    <property type="term" value="C:side of membrane"/>
    <property type="evidence" value="ECO:0007669"/>
    <property type="project" value="UniProtKB-KW"/>
</dbReference>
<evidence type="ECO:0000313" key="11">
    <source>
        <dbReference type="EMBL" id="KAK3783820.1"/>
    </source>
</evidence>